<sequence length="230" mass="24781">MSLFKKATRKWANFTLWLEKSQQVFSQTTPNLSQENRSSQARKSVSIVPGDLISPEVQQRLECPVSKSKRVAAPQNPRVSESDAASGRVAKALAGNGHKEILKAFCRSRQKQPGNTENGILLLFGDQGPPSSLTHLAHVPTTGQTAQSPVAVRRADATAATTSGNPKLNHPLSSSLFAVSRSHYLQDDLGPIWHQITEKDLGQEVSQAGGAAPRTSVRVSPAAVQRPGHR</sequence>
<dbReference type="InterPro" id="IPR039509">
    <property type="entry name" value="SPATA31"/>
</dbReference>
<evidence type="ECO:0000259" key="2">
    <source>
        <dbReference type="Pfam" id="PF14650"/>
    </source>
</evidence>
<evidence type="ECO:0000256" key="1">
    <source>
        <dbReference type="SAM" id="MobiDB-lite"/>
    </source>
</evidence>
<name>A0A212CN38_CEREH</name>
<reference evidence="3 4" key="1">
    <citation type="journal article" date="2018" name="Mol. Genet. Genomics">
        <title>The red deer Cervus elaphus genome CerEla1.0: sequencing, annotating, genes, and chromosomes.</title>
        <authorList>
            <person name="Bana N.A."/>
            <person name="Nyiri A."/>
            <person name="Nagy J."/>
            <person name="Frank K."/>
            <person name="Nagy T."/>
            <person name="Steger V."/>
            <person name="Schiller M."/>
            <person name="Lakatos P."/>
            <person name="Sugar L."/>
            <person name="Horn P."/>
            <person name="Barta E."/>
            <person name="Orosz L."/>
        </authorList>
    </citation>
    <scope>NUCLEOTIDE SEQUENCE [LARGE SCALE GENOMIC DNA]</scope>
    <source>
        <strain evidence="3">Hungarian</strain>
    </source>
</reference>
<feature type="region of interest" description="Disordered" evidence="1">
    <location>
        <begin position="66"/>
        <end position="87"/>
    </location>
</feature>
<keyword evidence="4" id="KW-1185">Reference proteome</keyword>
<proteinExistence type="predicted"/>
<feature type="region of interest" description="Disordered" evidence="1">
    <location>
        <begin position="203"/>
        <end position="230"/>
    </location>
</feature>
<evidence type="ECO:0000313" key="3">
    <source>
        <dbReference type="EMBL" id="OWK07305.1"/>
    </source>
</evidence>
<organism evidence="3 4">
    <name type="scientific">Cervus elaphus hippelaphus</name>
    <name type="common">European red deer</name>
    <dbReference type="NCBI Taxonomy" id="46360"/>
    <lineage>
        <taxon>Eukaryota</taxon>
        <taxon>Metazoa</taxon>
        <taxon>Chordata</taxon>
        <taxon>Craniata</taxon>
        <taxon>Vertebrata</taxon>
        <taxon>Euteleostomi</taxon>
        <taxon>Mammalia</taxon>
        <taxon>Eutheria</taxon>
        <taxon>Laurasiatheria</taxon>
        <taxon>Artiodactyla</taxon>
        <taxon>Ruminantia</taxon>
        <taxon>Pecora</taxon>
        <taxon>Cervidae</taxon>
        <taxon>Cervinae</taxon>
        <taxon>Cervus</taxon>
    </lineage>
</organism>
<dbReference type="Proteomes" id="UP000242450">
    <property type="component" value="Chromosome 16"/>
</dbReference>
<evidence type="ECO:0000313" key="4">
    <source>
        <dbReference type="Proteomes" id="UP000242450"/>
    </source>
</evidence>
<comment type="caution">
    <text evidence="3">The sequence shown here is derived from an EMBL/GenBank/DDBJ whole genome shotgun (WGS) entry which is preliminary data.</text>
</comment>
<dbReference type="Pfam" id="PF14650">
    <property type="entry name" value="FAM75"/>
    <property type="match status" value="1"/>
</dbReference>
<gene>
    <name evidence="3" type="ORF">Celaphus_00017181</name>
</gene>
<dbReference type="EMBL" id="MKHE01000016">
    <property type="protein sequence ID" value="OWK07305.1"/>
    <property type="molecule type" value="Genomic_DNA"/>
</dbReference>
<dbReference type="AlphaFoldDB" id="A0A212CN38"/>
<accession>A0A212CN38</accession>
<protein>
    <recommendedName>
        <fullName evidence="2">SPATA31 domain-containing protein</fullName>
    </recommendedName>
</protein>
<feature type="domain" description="SPATA31" evidence="2">
    <location>
        <begin position="5"/>
        <end position="67"/>
    </location>
</feature>